<dbReference type="PANTHER" id="PTHR43441">
    <property type="entry name" value="RIBOSOMAL-PROTEIN-SERINE ACETYLTRANSFERASE"/>
    <property type="match status" value="1"/>
</dbReference>
<evidence type="ECO:0000259" key="1">
    <source>
        <dbReference type="PROSITE" id="PS51186"/>
    </source>
</evidence>
<dbReference type="GO" id="GO:0005737">
    <property type="term" value="C:cytoplasm"/>
    <property type="evidence" value="ECO:0007669"/>
    <property type="project" value="TreeGrafter"/>
</dbReference>
<proteinExistence type="predicted"/>
<sequence>MRPPILKDFPDEFETERLLIRSPLPGDGPELHAAVRESLDELLPWMPWPKEHGTVDDSEASARRARVRFLERTELRMHLFLKGTGDLVGSSGLQGIDWSVPKFEIGYWSRTPLAGRGYATEAVRGIAAFAFDTLDAKRVEILCDPLNRPSARVAERAGFRLEGELRNESVGTDGSIRNTLVFSLTPNDRHGG</sequence>
<dbReference type="SUPFAM" id="SSF55729">
    <property type="entry name" value="Acyl-CoA N-acyltransferases (Nat)"/>
    <property type="match status" value="1"/>
</dbReference>
<dbReference type="GO" id="GO:1990189">
    <property type="term" value="F:protein N-terminal-serine acetyltransferase activity"/>
    <property type="evidence" value="ECO:0007669"/>
    <property type="project" value="TreeGrafter"/>
</dbReference>
<reference evidence="2 3" key="1">
    <citation type="submission" date="2019-10" db="EMBL/GenBank/DDBJ databases">
        <title>Rubrobacter sp nov SCSIO 52090 isolated from a deep-sea sediment in the South China Sea.</title>
        <authorList>
            <person name="Chen R.W."/>
        </authorList>
    </citation>
    <scope>NUCLEOTIDE SEQUENCE [LARGE SCALE GENOMIC DNA]</scope>
    <source>
        <strain evidence="2 3">SCSIO 52909</strain>
    </source>
</reference>
<evidence type="ECO:0000313" key="3">
    <source>
        <dbReference type="Proteomes" id="UP000501452"/>
    </source>
</evidence>
<dbReference type="GO" id="GO:0008999">
    <property type="term" value="F:protein-N-terminal-alanine acetyltransferase activity"/>
    <property type="evidence" value="ECO:0007669"/>
    <property type="project" value="TreeGrafter"/>
</dbReference>
<dbReference type="Gene3D" id="3.40.630.30">
    <property type="match status" value="1"/>
</dbReference>
<keyword evidence="2" id="KW-0808">Transferase</keyword>
<dbReference type="InterPro" id="IPR051908">
    <property type="entry name" value="Ribosomal_N-acetyltransferase"/>
</dbReference>
<dbReference type="PANTHER" id="PTHR43441:SF3">
    <property type="entry name" value="ACETYLTRANSFERASE"/>
    <property type="match status" value="1"/>
</dbReference>
<dbReference type="InterPro" id="IPR016181">
    <property type="entry name" value="Acyl_CoA_acyltransferase"/>
</dbReference>
<keyword evidence="3" id="KW-1185">Reference proteome</keyword>
<organism evidence="2 3">
    <name type="scientific">Rubrobacter tropicus</name>
    <dbReference type="NCBI Taxonomy" id="2653851"/>
    <lineage>
        <taxon>Bacteria</taxon>
        <taxon>Bacillati</taxon>
        <taxon>Actinomycetota</taxon>
        <taxon>Rubrobacteria</taxon>
        <taxon>Rubrobacterales</taxon>
        <taxon>Rubrobacteraceae</taxon>
        <taxon>Rubrobacter</taxon>
    </lineage>
</organism>
<dbReference type="KEGG" id="rub:GBA63_06160"/>
<dbReference type="Pfam" id="PF13302">
    <property type="entry name" value="Acetyltransf_3"/>
    <property type="match status" value="1"/>
</dbReference>
<dbReference type="EMBL" id="CP045119">
    <property type="protein sequence ID" value="QIN82281.1"/>
    <property type="molecule type" value="Genomic_DNA"/>
</dbReference>
<dbReference type="PROSITE" id="PS51186">
    <property type="entry name" value="GNAT"/>
    <property type="match status" value="1"/>
</dbReference>
<protein>
    <submittedName>
        <fullName evidence="2">GNAT family N-acetyltransferase</fullName>
    </submittedName>
</protein>
<evidence type="ECO:0000313" key="2">
    <source>
        <dbReference type="EMBL" id="QIN82281.1"/>
    </source>
</evidence>
<gene>
    <name evidence="2" type="ORF">GBA63_06160</name>
</gene>
<dbReference type="AlphaFoldDB" id="A0A6G8Q726"/>
<dbReference type="InterPro" id="IPR000182">
    <property type="entry name" value="GNAT_dom"/>
</dbReference>
<accession>A0A6G8Q726</accession>
<dbReference type="Proteomes" id="UP000501452">
    <property type="component" value="Chromosome"/>
</dbReference>
<feature type="domain" description="N-acetyltransferase" evidence="1">
    <location>
        <begin position="29"/>
        <end position="187"/>
    </location>
</feature>
<name>A0A6G8Q726_9ACTN</name>
<dbReference type="RefSeq" id="WP_166174472.1">
    <property type="nucleotide sequence ID" value="NZ_CP045119.1"/>
</dbReference>